<protein>
    <submittedName>
        <fullName evidence="2">Uncharacterized protein</fullName>
    </submittedName>
</protein>
<dbReference type="AlphaFoldDB" id="A0A182T664"/>
<reference evidence="3" key="1">
    <citation type="submission" date="2013-09" db="EMBL/GenBank/DDBJ databases">
        <title>The Genome Sequence of Anopheles maculatus species B.</title>
        <authorList>
            <consortium name="The Broad Institute Genomics Platform"/>
            <person name="Neafsey D.E."/>
            <person name="Besansky N."/>
            <person name="Howell P."/>
            <person name="Walton C."/>
            <person name="Young S.K."/>
            <person name="Zeng Q."/>
            <person name="Gargeya S."/>
            <person name="Fitzgerald M."/>
            <person name="Haas B."/>
            <person name="Abouelleil A."/>
            <person name="Allen A.W."/>
            <person name="Alvarado L."/>
            <person name="Arachchi H.M."/>
            <person name="Berlin A.M."/>
            <person name="Chapman S.B."/>
            <person name="Gainer-Dewar J."/>
            <person name="Goldberg J."/>
            <person name="Griggs A."/>
            <person name="Gujja S."/>
            <person name="Hansen M."/>
            <person name="Howarth C."/>
            <person name="Imamovic A."/>
            <person name="Ireland A."/>
            <person name="Larimer J."/>
            <person name="McCowan C."/>
            <person name="Murphy C."/>
            <person name="Pearson M."/>
            <person name="Poon T.W."/>
            <person name="Priest M."/>
            <person name="Roberts A."/>
            <person name="Saif S."/>
            <person name="Shea T."/>
            <person name="Sisk P."/>
            <person name="Sykes S."/>
            <person name="Wortman J."/>
            <person name="Nusbaum C."/>
            <person name="Birren B."/>
        </authorList>
    </citation>
    <scope>NUCLEOTIDE SEQUENCE [LARGE SCALE GENOMIC DNA]</scope>
    <source>
        <strain evidence="3">maculatus3</strain>
    </source>
</reference>
<name>A0A182T664_9DIPT</name>
<evidence type="ECO:0000313" key="3">
    <source>
        <dbReference type="Proteomes" id="UP000075901"/>
    </source>
</evidence>
<dbReference type="VEuPathDB" id="VectorBase:AMAM020429"/>
<feature type="signal peptide" evidence="1">
    <location>
        <begin position="1"/>
        <end position="26"/>
    </location>
</feature>
<sequence length="183" mass="19537">MMMFKTNLAIVLVTLAVLTRSQVSGAATPVAKEGDDSYSSTGESGGDGSYGGYGEGSYGGYGEGYGEGSYGGYGEGYGEGSYGGYGEGGYGGYGGYGGWNGHKWNDVELYISMRDKLIQAATNAIGFSQLAALNVFNSEALGFPYSFPGKLSLYVRELEKVPPYYKYDHLYKKTSRSDDEELN</sequence>
<proteinExistence type="predicted"/>
<feature type="chain" id="PRO_5008136540" evidence="1">
    <location>
        <begin position="27"/>
        <end position="183"/>
    </location>
</feature>
<evidence type="ECO:0000313" key="2">
    <source>
        <dbReference type="EnsemblMetazoa" id="AMAM020429-PA"/>
    </source>
</evidence>
<dbReference type="EnsemblMetazoa" id="AMAM020429-RA">
    <property type="protein sequence ID" value="AMAM020429-PA"/>
    <property type="gene ID" value="AMAM020429"/>
</dbReference>
<evidence type="ECO:0000256" key="1">
    <source>
        <dbReference type="SAM" id="SignalP"/>
    </source>
</evidence>
<keyword evidence="3" id="KW-1185">Reference proteome</keyword>
<organism evidence="2 3">
    <name type="scientific">Anopheles maculatus</name>
    <dbReference type="NCBI Taxonomy" id="74869"/>
    <lineage>
        <taxon>Eukaryota</taxon>
        <taxon>Metazoa</taxon>
        <taxon>Ecdysozoa</taxon>
        <taxon>Arthropoda</taxon>
        <taxon>Hexapoda</taxon>
        <taxon>Insecta</taxon>
        <taxon>Pterygota</taxon>
        <taxon>Neoptera</taxon>
        <taxon>Endopterygota</taxon>
        <taxon>Diptera</taxon>
        <taxon>Nematocera</taxon>
        <taxon>Culicoidea</taxon>
        <taxon>Culicidae</taxon>
        <taxon>Anophelinae</taxon>
        <taxon>Anopheles</taxon>
        <taxon>Anopheles maculatus group</taxon>
    </lineage>
</organism>
<keyword evidence="1" id="KW-0732">Signal</keyword>
<dbReference type="Proteomes" id="UP000075901">
    <property type="component" value="Unassembled WGS sequence"/>
</dbReference>
<accession>A0A182T664</accession>
<reference evidence="2" key="2">
    <citation type="submission" date="2020-05" db="UniProtKB">
        <authorList>
            <consortium name="EnsemblMetazoa"/>
        </authorList>
    </citation>
    <scope>IDENTIFICATION</scope>
    <source>
        <strain evidence="2">maculatus3</strain>
    </source>
</reference>